<evidence type="ECO:0000313" key="1">
    <source>
        <dbReference type="EMBL" id="MCI86339.1"/>
    </source>
</evidence>
<organism evidence="1 2">
    <name type="scientific">Trifolium medium</name>
    <dbReference type="NCBI Taxonomy" id="97028"/>
    <lineage>
        <taxon>Eukaryota</taxon>
        <taxon>Viridiplantae</taxon>
        <taxon>Streptophyta</taxon>
        <taxon>Embryophyta</taxon>
        <taxon>Tracheophyta</taxon>
        <taxon>Spermatophyta</taxon>
        <taxon>Magnoliopsida</taxon>
        <taxon>eudicotyledons</taxon>
        <taxon>Gunneridae</taxon>
        <taxon>Pentapetalae</taxon>
        <taxon>rosids</taxon>
        <taxon>fabids</taxon>
        <taxon>Fabales</taxon>
        <taxon>Fabaceae</taxon>
        <taxon>Papilionoideae</taxon>
        <taxon>50 kb inversion clade</taxon>
        <taxon>NPAAA clade</taxon>
        <taxon>Hologalegina</taxon>
        <taxon>IRL clade</taxon>
        <taxon>Trifolieae</taxon>
        <taxon>Trifolium</taxon>
    </lineage>
</organism>
<sequence>MEDIDEDQRHRLKLEEALEIQSLRRIISAYL</sequence>
<dbReference type="EMBL" id="LXQA011137736">
    <property type="protein sequence ID" value="MCI86339.1"/>
    <property type="molecule type" value="Genomic_DNA"/>
</dbReference>
<accession>A0A392VG83</accession>
<name>A0A392VG83_9FABA</name>
<keyword evidence="2" id="KW-1185">Reference proteome</keyword>
<protein>
    <submittedName>
        <fullName evidence="1">UPF0586 protein C9orf41-like</fullName>
    </submittedName>
</protein>
<feature type="non-terminal residue" evidence="1">
    <location>
        <position position="31"/>
    </location>
</feature>
<dbReference type="AlphaFoldDB" id="A0A392VG83"/>
<evidence type="ECO:0000313" key="2">
    <source>
        <dbReference type="Proteomes" id="UP000265520"/>
    </source>
</evidence>
<proteinExistence type="predicted"/>
<dbReference type="Proteomes" id="UP000265520">
    <property type="component" value="Unassembled WGS sequence"/>
</dbReference>
<comment type="caution">
    <text evidence="1">The sequence shown here is derived from an EMBL/GenBank/DDBJ whole genome shotgun (WGS) entry which is preliminary data.</text>
</comment>
<reference evidence="1 2" key="1">
    <citation type="journal article" date="2018" name="Front. Plant Sci.">
        <title>Red Clover (Trifolium pratense) and Zigzag Clover (T. medium) - A Picture of Genomic Similarities and Differences.</title>
        <authorList>
            <person name="Dluhosova J."/>
            <person name="Istvanek J."/>
            <person name="Nedelnik J."/>
            <person name="Repkova J."/>
        </authorList>
    </citation>
    <scope>NUCLEOTIDE SEQUENCE [LARGE SCALE GENOMIC DNA]</scope>
    <source>
        <strain evidence="2">cv. 10/8</strain>
        <tissue evidence="1">Leaf</tissue>
    </source>
</reference>